<evidence type="ECO:0000313" key="3">
    <source>
        <dbReference type="EMBL" id="QPS07324.1"/>
    </source>
</evidence>
<proteinExistence type="predicted"/>
<dbReference type="RefSeq" id="WP_197954862.1">
    <property type="nucleotide sequence ID" value="NZ_CP065668.1"/>
</dbReference>
<reference evidence="3 4" key="1">
    <citation type="submission" date="2020-12" db="EMBL/GenBank/DDBJ databases">
        <title>FDA dAtabase for Regulatory Grade micrObial Sequences (FDA-ARGOS): Supporting development and validation of Infectious Disease Dx tests.</title>
        <authorList>
            <person name="Sproer C."/>
            <person name="Gronow S."/>
            <person name="Severitt S."/>
            <person name="Schroder I."/>
            <person name="Tallon L."/>
            <person name="Sadzewicz L."/>
            <person name="Zhao X."/>
            <person name="Boylan J."/>
            <person name="Ott S."/>
            <person name="Bowen H."/>
            <person name="Vavikolanu K."/>
            <person name="Mehta A."/>
            <person name="Aluvathingal J."/>
            <person name="Nadendla S."/>
            <person name="Lowell S."/>
            <person name="Myers T."/>
            <person name="Yan Y."/>
            <person name="Sichtig H."/>
        </authorList>
    </citation>
    <scope>NUCLEOTIDE SEQUENCE [LARGE SCALE GENOMIC DNA]</scope>
    <source>
        <strain evidence="3 4">FDAARGOS_909</strain>
    </source>
</reference>
<name>A0A7T2S1P0_DELAC</name>
<dbReference type="PANTHER" id="PTHR35006">
    <property type="entry name" value="GLYOXALASE FAMILY PROTEIN (AFU_ORTHOLOGUE AFUA_5G14830)"/>
    <property type="match status" value="1"/>
</dbReference>
<dbReference type="AlphaFoldDB" id="A0A7T2S1P0"/>
<dbReference type="InterPro" id="IPR004360">
    <property type="entry name" value="Glyas_Fos-R_dOase_dom"/>
</dbReference>
<accession>A0A7T2S1P0</accession>
<dbReference type="EMBL" id="CP065668">
    <property type="protein sequence ID" value="QPS07324.1"/>
    <property type="molecule type" value="Genomic_DNA"/>
</dbReference>
<dbReference type="SUPFAM" id="SSF54593">
    <property type="entry name" value="Glyoxalase/Bleomycin resistance protein/Dihydroxybiphenyl dioxygenase"/>
    <property type="match status" value="1"/>
</dbReference>
<dbReference type="CDD" id="cd07262">
    <property type="entry name" value="VOC_like"/>
    <property type="match status" value="1"/>
</dbReference>
<dbReference type="Gene3D" id="3.10.180.10">
    <property type="entry name" value="2,3-Dihydroxybiphenyl 1,2-Dioxygenase, domain 1"/>
    <property type="match status" value="1"/>
</dbReference>
<dbReference type="Proteomes" id="UP000594778">
    <property type="component" value="Chromosome"/>
</dbReference>
<dbReference type="InterPro" id="IPR037523">
    <property type="entry name" value="VOC_core"/>
</dbReference>
<dbReference type="PROSITE" id="PS51819">
    <property type="entry name" value="VOC"/>
    <property type="match status" value="1"/>
</dbReference>
<gene>
    <name evidence="3" type="ORF">I6G66_24060</name>
</gene>
<evidence type="ECO:0000313" key="4">
    <source>
        <dbReference type="Proteomes" id="UP000594778"/>
    </source>
</evidence>
<evidence type="ECO:0000256" key="1">
    <source>
        <dbReference type="SAM" id="MobiDB-lite"/>
    </source>
</evidence>
<evidence type="ECO:0000259" key="2">
    <source>
        <dbReference type="PROSITE" id="PS51819"/>
    </source>
</evidence>
<sequence>MFSHVTVGSRDLERAGRFYDAVLCPLGLRRRWVVPDGGPAALCWITPQAALPRFYVYSPFNGTAATAGNGGMVAFLAPSPAAVDLAHAAGLAQGGSDEGAPGPRPHYGAGYYGAYLRDPDGNKVHVVHRADTGADRAAPPSINTERTHE</sequence>
<feature type="region of interest" description="Disordered" evidence="1">
    <location>
        <begin position="130"/>
        <end position="149"/>
    </location>
</feature>
<organism evidence="3 4">
    <name type="scientific">Delftia acidovorans</name>
    <name type="common">Pseudomonas acidovorans</name>
    <name type="synonym">Comamonas acidovorans</name>
    <dbReference type="NCBI Taxonomy" id="80866"/>
    <lineage>
        <taxon>Bacteria</taxon>
        <taxon>Pseudomonadati</taxon>
        <taxon>Pseudomonadota</taxon>
        <taxon>Betaproteobacteria</taxon>
        <taxon>Burkholderiales</taxon>
        <taxon>Comamonadaceae</taxon>
        <taxon>Delftia</taxon>
    </lineage>
</organism>
<feature type="domain" description="VOC" evidence="2">
    <location>
        <begin position="1"/>
        <end position="129"/>
    </location>
</feature>
<dbReference type="InterPro" id="IPR029068">
    <property type="entry name" value="Glyas_Bleomycin-R_OHBP_Dase"/>
</dbReference>
<dbReference type="PANTHER" id="PTHR35006:SF1">
    <property type="entry name" value="BLL2941 PROTEIN"/>
    <property type="match status" value="1"/>
</dbReference>
<dbReference type="Pfam" id="PF00903">
    <property type="entry name" value="Glyoxalase"/>
    <property type="match status" value="1"/>
</dbReference>
<protein>
    <submittedName>
        <fullName evidence="3">VOC family protein</fullName>
    </submittedName>
</protein>